<keyword evidence="3" id="KW-1185">Reference proteome</keyword>
<dbReference type="Proteomes" id="UP000584374">
    <property type="component" value="Unassembled WGS sequence"/>
</dbReference>
<dbReference type="AlphaFoldDB" id="A0A840QFM9"/>
<name>A0A840QFM9_9PSEU</name>
<accession>A0A840QFM9</accession>
<organism evidence="2 3">
    <name type="scientific">Saccharopolyspora phatthalungensis</name>
    <dbReference type="NCBI Taxonomy" id="664693"/>
    <lineage>
        <taxon>Bacteria</taxon>
        <taxon>Bacillati</taxon>
        <taxon>Actinomycetota</taxon>
        <taxon>Actinomycetes</taxon>
        <taxon>Pseudonocardiales</taxon>
        <taxon>Pseudonocardiaceae</taxon>
        <taxon>Saccharopolyspora</taxon>
    </lineage>
</organism>
<evidence type="ECO:0000313" key="2">
    <source>
        <dbReference type="EMBL" id="MBB5157285.1"/>
    </source>
</evidence>
<feature type="region of interest" description="Disordered" evidence="1">
    <location>
        <begin position="1"/>
        <end position="24"/>
    </location>
</feature>
<dbReference type="RefSeq" id="WP_184728265.1">
    <property type="nucleotide sequence ID" value="NZ_JACHIW010000001.1"/>
</dbReference>
<gene>
    <name evidence="2" type="ORF">BJ970_004819</name>
</gene>
<protein>
    <submittedName>
        <fullName evidence="2">Uncharacterized protein</fullName>
    </submittedName>
</protein>
<proteinExistence type="predicted"/>
<reference evidence="2 3" key="1">
    <citation type="submission" date="2020-08" db="EMBL/GenBank/DDBJ databases">
        <title>Sequencing the genomes of 1000 actinobacteria strains.</title>
        <authorList>
            <person name="Klenk H.-P."/>
        </authorList>
    </citation>
    <scope>NUCLEOTIDE SEQUENCE [LARGE SCALE GENOMIC DNA]</scope>
    <source>
        <strain evidence="2 3">DSM 45584</strain>
    </source>
</reference>
<dbReference type="EMBL" id="JACHIW010000001">
    <property type="protein sequence ID" value="MBB5157285.1"/>
    <property type="molecule type" value="Genomic_DNA"/>
</dbReference>
<comment type="caution">
    <text evidence="2">The sequence shown here is derived from an EMBL/GenBank/DDBJ whole genome shotgun (WGS) entry which is preliminary data.</text>
</comment>
<evidence type="ECO:0000313" key="3">
    <source>
        <dbReference type="Proteomes" id="UP000584374"/>
    </source>
</evidence>
<sequence length="52" mass="5589">MQSQSTAPASDRPQNGAHGYERPTIVATFAKSDLADELPEDLTPHVHATQNS</sequence>
<evidence type="ECO:0000256" key="1">
    <source>
        <dbReference type="SAM" id="MobiDB-lite"/>
    </source>
</evidence>